<organism evidence="6 7">
    <name type="scientific">Desulfosporosinus acididurans</name>
    <dbReference type="NCBI Taxonomy" id="476652"/>
    <lineage>
        <taxon>Bacteria</taxon>
        <taxon>Bacillati</taxon>
        <taxon>Bacillota</taxon>
        <taxon>Clostridia</taxon>
        <taxon>Eubacteriales</taxon>
        <taxon>Desulfitobacteriaceae</taxon>
        <taxon>Desulfosporosinus</taxon>
    </lineage>
</organism>
<name>A0A0J1FVH2_9FIRM</name>
<dbReference type="PANTHER" id="PTHR37299:SF1">
    <property type="entry name" value="STAGE 0 SPORULATION PROTEIN A HOMOLOG"/>
    <property type="match status" value="1"/>
</dbReference>
<dbReference type="EMBL" id="LDZY01000003">
    <property type="protein sequence ID" value="KLU66973.1"/>
    <property type="molecule type" value="Genomic_DNA"/>
</dbReference>
<dbReference type="InterPro" id="IPR007492">
    <property type="entry name" value="LytTR_DNA-bd_dom"/>
</dbReference>
<dbReference type="Proteomes" id="UP000036356">
    <property type="component" value="Unassembled WGS sequence"/>
</dbReference>
<dbReference type="InterPro" id="IPR046947">
    <property type="entry name" value="LytR-like"/>
</dbReference>
<evidence type="ECO:0000313" key="6">
    <source>
        <dbReference type="EMBL" id="KLU66973.1"/>
    </source>
</evidence>
<feature type="domain" description="HTH LytTR-type" evidence="5">
    <location>
        <begin position="153"/>
        <end position="256"/>
    </location>
</feature>
<keyword evidence="3" id="KW-0597">Phosphoprotein</keyword>
<protein>
    <recommendedName>
        <fullName evidence="1">Stage 0 sporulation protein A homolog</fullName>
    </recommendedName>
</protein>
<dbReference type="PANTHER" id="PTHR37299">
    <property type="entry name" value="TRANSCRIPTIONAL REGULATOR-RELATED"/>
    <property type="match status" value="1"/>
</dbReference>
<evidence type="ECO:0000313" key="7">
    <source>
        <dbReference type="Proteomes" id="UP000036356"/>
    </source>
</evidence>
<feature type="domain" description="Response regulatory" evidence="4">
    <location>
        <begin position="3"/>
        <end position="120"/>
    </location>
</feature>
<dbReference type="PROSITE" id="PS50930">
    <property type="entry name" value="HTH_LYTTR"/>
    <property type="match status" value="1"/>
</dbReference>
<dbReference type="Gene3D" id="2.40.50.40">
    <property type="match status" value="1"/>
</dbReference>
<evidence type="ECO:0000259" key="5">
    <source>
        <dbReference type="PROSITE" id="PS50930"/>
    </source>
</evidence>
<accession>A0A0J1FVH2</accession>
<dbReference type="GO" id="GO:0000156">
    <property type="term" value="F:phosphorelay response regulator activity"/>
    <property type="evidence" value="ECO:0007669"/>
    <property type="project" value="InterPro"/>
</dbReference>
<dbReference type="SUPFAM" id="SSF52172">
    <property type="entry name" value="CheY-like"/>
    <property type="match status" value="1"/>
</dbReference>
<proteinExistence type="predicted"/>
<dbReference type="Gene3D" id="2.20.25.10">
    <property type="match status" value="1"/>
</dbReference>
<evidence type="ECO:0000256" key="2">
    <source>
        <dbReference type="ARBA" id="ARBA00024867"/>
    </source>
</evidence>
<dbReference type="PATRIC" id="fig|476652.3.peg.933"/>
<gene>
    <name evidence="6" type="primary">yehT</name>
    <name evidence="6" type="ORF">DEAC_c09070</name>
</gene>
<evidence type="ECO:0000256" key="3">
    <source>
        <dbReference type="PROSITE-ProRule" id="PRU00169"/>
    </source>
</evidence>
<dbReference type="InterPro" id="IPR011006">
    <property type="entry name" value="CheY-like_superfamily"/>
</dbReference>
<dbReference type="SMART" id="SM00850">
    <property type="entry name" value="LytTR"/>
    <property type="match status" value="1"/>
</dbReference>
<dbReference type="InterPro" id="IPR001789">
    <property type="entry name" value="Sig_transdc_resp-reg_receiver"/>
</dbReference>
<dbReference type="SMART" id="SM00448">
    <property type="entry name" value="REC"/>
    <property type="match status" value="1"/>
</dbReference>
<dbReference type="STRING" id="476652.DEAC_c09070"/>
<dbReference type="Pfam" id="PF00072">
    <property type="entry name" value="Response_reg"/>
    <property type="match status" value="1"/>
</dbReference>
<reference evidence="6 7" key="1">
    <citation type="submission" date="2015-06" db="EMBL/GenBank/DDBJ databases">
        <title>Draft genome of the moderately acidophilic sulfate reducer Candidatus Desulfosporosinus acididurans strain M1.</title>
        <authorList>
            <person name="Poehlein A."/>
            <person name="Petzsch P."/>
            <person name="Johnson B.D."/>
            <person name="Schloemann M."/>
            <person name="Daniel R."/>
            <person name="Muehling M."/>
        </authorList>
    </citation>
    <scope>NUCLEOTIDE SEQUENCE [LARGE SCALE GENOMIC DNA]</scope>
    <source>
        <strain evidence="6 7">M1</strain>
    </source>
</reference>
<dbReference type="GO" id="GO:0003677">
    <property type="term" value="F:DNA binding"/>
    <property type="evidence" value="ECO:0007669"/>
    <property type="project" value="InterPro"/>
</dbReference>
<keyword evidence="7" id="KW-1185">Reference proteome</keyword>
<dbReference type="Pfam" id="PF04397">
    <property type="entry name" value="LytTR"/>
    <property type="match status" value="1"/>
</dbReference>
<dbReference type="PROSITE" id="PS50110">
    <property type="entry name" value="RESPONSE_REGULATORY"/>
    <property type="match status" value="1"/>
</dbReference>
<comment type="caution">
    <text evidence="6">The sequence shown here is derived from an EMBL/GenBank/DDBJ whole genome shotgun (WGS) entry which is preliminary data.</text>
</comment>
<comment type="function">
    <text evidence="2">May play the central regulatory role in sporulation. It may be an element of the effector pathway responsible for the activation of sporulation genes in response to nutritional stress. Spo0A may act in concert with spo0H (a sigma factor) to control the expression of some genes that are critical to the sporulation process.</text>
</comment>
<dbReference type="Gene3D" id="3.40.50.2300">
    <property type="match status" value="1"/>
</dbReference>
<dbReference type="CDD" id="cd17532">
    <property type="entry name" value="REC_LytTR_AlgR-like"/>
    <property type="match status" value="1"/>
</dbReference>
<dbReference type="RefSeq" id="WP_047808831.1">
    <property type="nucleotide sequence ID" value="NZ_LDZY01000003.1"/>
</dbReference>
<evidence type="ECO:0000256" key="1">
    <source>
        <dbReference type="ARBA" id="ARBA00018672"/>
    </source>
</evidence>
<evidence type="ECO:0000259" key="4">
    <source>
        <dbReference type="PROSITE" id="PS50110"/>
    </source>
</evidence>
<feature type="modified residue" description="4-aspartylphosphate" evidence="3">
    <location>
        <position position="54"/>
    </location>
</feature>
<sequence length="256" mass="29395">MMRAFIVDDEALSRDELRYLLEQEEDVSVVGMARNGREALELIPQMHPDVVFLDIQMPDLSGLTVARELLTAMAPHDVPLFVFATAFDQHALEAFEVNAIDYILKPFSDERLQNTLERLRSFLEKVGDSDRLEKDKLDRILNLLEKPSGQAKLPVEENERIILLEANKIIYAWAEDRRVLVKTDTTTYKTGYSLSELEAKLGLLQTHKSYLVNKDMVREIVPWFNGTYNLIMSDSEKSQVPVSRTYVKSVRSALKF</sequence>
<dbReference type="AlphaFoldDB" id="A0A0J1FVH2"/>